<sequence length="97" mass="11255">MRQHCLWALWAQVPPRTVFTEKTISELFDGMTAFRDPAQIRRSLIEDGLLERNRDGSRYVRREARPDATAQAVIREVLRRRSANPTVPERTSSLYGL</sequence>
<accession>A0A291GAY6</accession>
<feature type="domain" description="DUF2087" evidence="1">
    <location>
        <begin position="2"/>
        <end position="61"/>
    </location>
</feature>
<dbReference type="RefSeq" id="WP_096805404.1">
    <property type="nucleotide sequence ID" value="NZ_CP022196.1"/>
</dbReference>
<evidence type="ECO:0000313" key="2">
    <source>
        <dbReference type="EMBL" id="ATG47327.1"/>
    </source>
</evidence>
<name>A0A291GAY6_9RHOB</name>
<reference evidence="2 3" key="1">
    <citation type="submission" date="2017-06" db="EMBL/GenBank/DDBJ databases">
        <title>Celeribacter sp. TSPH2 complete genome sequence.</title>
        <authorList>
            <person name="Woo J.-H."/>
            <person name="Kim H.-S."/>
        </authorList>
    </citation>
    <scope>NUCLEOTIDE SEQUENCE [LARGE SCALE GENOMIC DNA]</scope>
    <source>
        <strain evidence="2 3">TSPH2</strain>
    </source>
</reference>
<gene>
    <name evidence="2" type="ORF">CEW89_06940</name>
</gene>
<dbReference type="AlphaFoldDB" id="A0A291GAY6"/>
<dbReference type="KEGG" id="ceh:CEW89_06940"/>
<dbReference type="Pfam" id="PF09860">
    <property type="entry name" value="DUF2087"/>
    <property type="match status" value="1"/>
</dbReference>
<proteinExistence type="predicted"/>
<protein>
    <recommendedName>
        <fullName evidence="1">DUF2087 domain-containing protein</fullName>
    </recommendedName>
</protein>
<organism evidence="2 3">
    <name type="scientific">Celeribacter ethanolicus</name>
    <dbReference type="NCBI Taxonomy" id="1758178"/>
    <lineage>
        <taxon>Bacteria</taxon>
        <taxon>Pseudomonadati</taxon>
        <taxon>Pseudomonadota</taxon>
        <taxon>Alphaproteobacteria</taxon>
        <taxon>Rhodobacterales</taxon>
        <taxon>Roseobacteraceae</taxon>
        <taxon>Celeribacter</taxon>
    </lineage>
</organism>
<dbReference type="Proteomes" id="UP000217935">
    <property type="component" value="Chromosome"/>
</dbReference>
<dbReference type="EMBL" id="CP022196">
    <property type="protein sequence ID" value="ATG47327.1"/>
    <property type="molecule type" value="Genomic_DNA"/>
</dbReference>
<dbReference type="OrthoDB" id="6867569at2"/>
<keyword evidence="3" id="KW-1185">Reference proteome</keyword>
<evidence type="ECO:0000259" key="1">
    <source>
        <dbReference type="Pfam" id="PF09860"/>
    </source>
</evidence>
<evidence type="ECO:0000313" key="3">
    <source>
        <dbReference type="Proteomes" id="UP000217935"/>
    </source>
</evidence>
<dbReference type="InterPro" id="IPR018656">
    <property type="entry name" value="DUF2087"/>
</dbReference>
<dbReference type="STRING" id="1758178.GCA_001550095_00037"/>